<feature type="compositionally biased region" description="Polar residues" evidence="1">
    <location>
        <begin position="8"/>
        <end position="20"/>
    </location>
</feature>
<gene>
    <name evidence="2" type="ORF">ANE_LOCUS27171</name>
</gene>
<dbReference type="EMBL" id="CABITT030000008">
    <property type="protein sequence ID" value="VVB16727.1"/>
    <property type="molecule type" value="Genomic_DNA"/>
</dbReference>
<feature type="region of interest" description="Disordered" evidence="1">
    <location>
        <begin position="1"/>
        <end position="20"/>
    </location>
</feature>
<evidence type="ECO:0000313" key="2">
    <source>
        <dbReference type="EMBL" id="VVB16727.1"/>
    </source>
</evidence>
<dbReference type="AlphaFoldDB" id="A0A565CT00"/>
<evidence type="ECO:0000256" key="1">
    <source>
        <dbReference type="SAM" id="MobiDB-lite"/>
    </source>
</evidence>
<sequence length="59" mass="6531">MWWLRWHPTTSAAGDNNSSSSLRVHHEINLHLSPRSEIGSGSSPDLQTTGFDSSALNRK</sequence>
<name>A0A565CT00_9BRAS</name>
<feature type="region of interest" description="Disordered" evidence="1">
    <location>
        <begin position="33"/>
        <end position="59"/>
    </location>
</feature>
<comment type="caution">
    <text evidence="2">The sequence shown here is derived from an EMBL/GenBank/DDBJ whole genome shotgun (WGS) entry which is preliminary data.</text>
</comment>
<organism evidence="2 3">
    <name type="scientific">Arabis nemorensis</name>
    <dbReference type="NCBI Taxonomy" id="586526"/>
    <lineage>
        <taxon>Eukaryota</taxon>
        <taxon>Viridiplantae</taxon>
        <taxon>Streptophyta</taxon>
        <taxon>Embryophyta</taxon>
        <taxon>Tracheophyta</taxon>
        <taxon>Spermatophyta</taxon>
        <taxon>Magnoliopsida</taxon>
        <taxon>eudicotyledons</taxon>
        <taxon>Gunneridae</taxon>
        <taxon>Pentapetalae</taxon>
        <taxon>rosids</taxon>
        <taxon>malvids</taxon>
        <taxon>Brassicales</taxon>
        <taxon>Brassicaceae</taxon>
        <taxon>Arabideae</taxon>
        <taxon>Arabis</taxon>
    </lineage>
</organism>
<feature type="compositionally biased region" description="Polar residues" evidence="1">
    <location>
        <begin position="39"/>
        <end position="59"/>
    </location>
</feature>
<dbReference type="Proteomes" id="UP000489600">
    <property type="component" value="Unassembled WGS sequence"/>
</dbReference>
<evidence type="ECO:0000313" key="3">
    <source>
        <dbReference type="Proteomes" id="UP000489600"/>
    </source>
</evidence>
<proteinExistence type="predicted"/>
<protein>
    <submittedName>
        <fullName evidence="2">Uncharacterized protein</fullName>
    </submittedName>
</protein>
<accession>A0A565CT00</accession>
<keyword evidence="3" id="KW-1185">Reference proteome</keyword>
<reference evidence="2" key="1">
    <citation type="submission" date="2019-07" db="EMBL/GenBank/DDBJ databases">
        <authorList>
            <person name="Dittberner H."/>
        </authorList>
    </citation>
    <scope>NUCLEOTIDE SEQUENCE [LARGE SCALE GENOMIC DNA]</scope>
</reference>